<dbReference type="Proteomes" id="UP000087171">
    <property type="component" value="Chromosome Ca4"/>
</dbReference>
<feature type="compositionally biased region" description="Polar residues" evidence="2">
    <location>
        <begin position="434"/>
        <end position="444"/>
    </location>
</feature>
<dbReference type="KEGG" id="cam:101514467"/>
<sequence length="533" mass="60642">MDERRKQLQSNDPFLLNYQPSELRIASEFLSTWLPFLSRDLCRRCSQSLSDRIHSIDPETQNQNENSKLEPSSEVNDEDVVEDNCDCHSLGSWKDGVQPNSTSEAPSPRMSWADMAQEDDEFGEDDEQNDNNGGVVVGNLNNSNNSRVVSDKAILPREQREYIRFMNVRRKKDFICFERVNGKLVNILEGLELHTGIFSAAEQKRIVEYVASLQEMGRKGELKERTFSAPQKWMRGKGRQTIQFGCCYNYAVDRDGNPPGILHRASIDPLPDLFKVIIRRLVKWHVLPATCVPDSCIVNIYEEGDCIPPHIDNHDFVRPFCTVSFLSECDILFGSNLRIVGPGEFDGSFAIPLPVGSVLVLNGNGADVAKHCVPAVPTKRISITFRRMDESKRPLDYVAEPDLQGIEPLAYEAEQEKIKQGIKPVAYDVEQENIKSSGYRPNNHNMRRNTDRRGGRIDGMGSATRNNRFSEPREWTQNSPRSAPRNDRFSEPRGWTQNSPRSTPRNDRFSEPRDSPQSSQRPANRWSRVKPSS</sequence>
<feature type="compositionally biased region" description="Basic and acidic residues" evidence="2">
    <location>
        <begin position="504"/>
        <end position="514"/>
    </location>
</feature>
<feature type="region of interest" description="Disordered" evidence="2">
    <location>
        <begin position="54"/>
        <end position="143"/>
    </location>
</feature>
<dbReference type="OrthoDB" id="271595at2759"/>
<dbReference type="eggNOG" id="KOG4176">
    <property type="taxonomic scope" value="Eukaryota"/>
</dbReference>
<dbReference type="InterPro" id="IPR037151">
    <property type="entry name" value="AlkB-like_sf"/>
</dbReference>
<gene>
    <name evidence="5" type="primary">LOC101514467</name>
</gene>
<evidence type="ECO:0000313" key="5">
    <source>
        <dbReference type="RefSeq" id="XP_004498830.1"/>
    </source>
</evidence>
<dbReference type="AlphaFoldDB" id="A0A1S2Y3M6"/>
<protein>
    <submittedName>
        <fullName evidence="5">RNA demethylase ALKBH9B</fullName>
    </submittedName>
</protein>
<keyword evidence="4" id="KW-1185">Reference proteome</keyword>
<comment type="similarity">
    <text evidence="1">Belongs to the alkB family.</text>
</comment>
<dbReference type="GO" id="GO:0032451">
    <property type="term" value="F:demethylase activity"/>
    <property type="evidence" value="ECO:0007669"/>
    <property type="project" value="InterPro"/>
</dbReference>
<dbReference type="GO" id="GO:0003729">
    <property type="term" value="F:mRNA binding"/>
    <property type="evidence" value="ECO:0007669"/>
    <property type="project" value="InterPro"/>
</dbReference>
<feature type="domain" description="Fe2OG dioxygenase" evidence="3">
    <location>
        <begin position="292"/>
        <end position="389"/>
    </location>
</feature>
<evidence type="ECO:0000313" key="4">
    <source>
        <dbReference type="Proteomes" id="UP000087171"/>
    </source>
</evidence>
<feature type="compositionally biased region" description="Acidic residues" evidence="2">
    <location>
        <begin position="75"/>
        <end position="84"/>
    </location>
</feature>
<name>A0A1S2Y3M6_CICAR</name>
<organism evidence="4 5">
    <name type="scientific">Cicer arietinum</name>
    <name type="common">Chickpea</name>
    <name type="synonym">Garbanzo</name>
    <dbReference type="NCBI Taxonomy" id="3827"/>
    <lineage>
        <taxon>Eukaryota</taxon>
        <taxon>Viridiplantae</taxon>
        <taxon>Streptophyta</taxon>
        <taxon>Embryophyta</taxon>
        <taxon>Tracheophyta</taxon>
        <taxon>Spermatophyta</taxon>
        <taxon>Magnoliopsida</taxon>
        <taxon>eudicotyledons</taxon>
        <taxon>Gunneridae</taxon>
        <taxon>Pentapetalae</taxon>
        <taxon>rosids</taxon>
        <taxon>fabids</taxon>
        <taxon>Fabales</taxon>
        <taxon>Fabaceae</taxon>
        <taxon>Papilionoideae</taxon>
        <taxon>50 kb inversion clade</taxon>
        <taxon>NPAAA clade</taxon>
        <taxon>Hologalegina</taxon>
        <taxon>IRL clade</taxon>
        <taxon>Cicereae</taxon>
        <taxon>Cicer</taxon>
    </lineage>
</organism>
<dbReference type="PANTHER" id="PTHR31447">
    <property type="entry name" value="HYDROXYPROLINE-RICH GLYCOPROTEIN FAMILY PROTEIN-RELATED"/>
    <property type="match status" value="1"/>
</dbReference>
<dbReference type="RefSeq" id="XP_004498830.1">
    <property type="nucleotide sequence ID" value="XM_004498773.3"/>
</dbReference>
<dbReference type="InterPro" id="IPR044842">
    <property type="entry name" value="ALKBH9B/ALKBH10B-like"/>
</dbReference>
<feature type="region of interest" description="Disordered" evidence="2">
    <location>
        <begin position="433"/>
        <end position="533"/>
    </location>
</feature>
<dbReference type="Gene3D" id="2.60.120.590">
    <property type="entry name" value="Alpha-ketoglutarate-dependent dioxygenase AlkB-like"/>
    <property type="match status" value="1"/>
</dbReference>
<evidence type="ECO:0000259" key="3">
    <source>
        <dbReference type="PROSITE" id="PS51471"/>
    </source>
</evidence>
<dbReference type="GO" id="GO:0006402">
    <property type="term" value="P:mRNA catabolic process"/>
    <property type="evidence" value="ECO:0007669"/>
    <property type="project" value="InterPro"/>
</dbReference>
<proteinExistence type="inferred from homology"/>
<dbReference type="Pfam" id="PF13532">
    <property type="entry name" value="2OG-FeII_Oxy_2"/>
    <property type="match status" value="1"/>
</dbReference>
<evidence type="ECO:0000256" key="1">
    <source>
        <dbReference type="ARBA" id="ARBA00007879"/>
    </source>
</evidence>
<dbReference type="PROSITE" id="PS51471">
    <property type="entry name" value="FE2OG_OXY"/>
    <property type="match status" value="1"/>
</dbReference>
<dbReference type="InterPro" id="IPR027450">
    <property type="entry name" value="AlkB-like"/>
</dbReference>
<feature type="compositionally biased region" description="Polar residues" evidence="2">
    <location>
        <begin position="58"/>
        <end position="70"/>
    </location>
</feature>
<dbReference type="PANTHER" id="PTHR31447:SF5">
    <property type="entry name" value="FE2OG DIOXYGENASE DOMAIN-CONTAINING PROTEIN"/>
    <property type="match status" value="1"/>
</dbReference>
<dbReference type="InterPro" id="IPR005123">
    <property type="entry name" value="Oxoglu/Fe-dep_dioxygenase_dom"/>
</dbReference>
<feature type="compositionally biased region" description="Low complexity" evidence="2">
    <location>
        <begin position="130"/>
        <end position="143"/>
    </location>
</feature>
<dbReference type="SUPFAM" id="SSF51197">
    <property type="entry name" value="Clavaminate synthase-like"/>
    <property type="match status" value="1"/>
</dbReference>
<feature type="compositionally biased region" description="Acidic residues" evidence="2">
    <location>
        <begin position="116"/>
        <end position="129"/>
    </location>
</feature>
<dbReference type="GeneID" id="101514467"/>
<reference evidence="5" key="2">
    <citation type="submission" date="2025-08" db="UniProtKB">
        <authorList>
            <consortium name="RefSeq"/>
        </authorList>
    </citation>
    <scope>IDENTIFICATION</scope>
    <source>
        <tissue evidence="5">Etiolated seedlings</tissue>
    </source>
</reference>
<evidence type="ECO:0000256" key="2">
    <source>
        <dbReference type="SAM" id="MobiDB-lite"/>
    </source>
</evidence>
<accession>A0A1S2Y3M6</accession>
<reference evidence="4" key="1">
    <citation type="journal article" date="2013" name="Nat. Biotechnol.">
        <title>Draft genome sequence of chickpea (Cicer arietinum) provides a resource for trait improvement.</title>
        <authorList>
            <person name="Varshney R.K."/>
            <person name="Song C."/>
            <person name="Saxena R.K."/>
            <person name="Azam S."/>
            <person name="Yu S."/>
            <person name="Sharpe A.G."/>
            <person name="Cannon S."/>
            <person name="Baek J."/>
            <person name="Rosen B.D."/>
            <person name="Tar'an B."/>
            <person name="Millan T."/>
            <person name="Zhang X."/>
            <person name="Ramsay L.D."/>
            <person name="Iwata A."/>
            <person name="Wang Y."/>
            <person name="Nelson W."/>
            <person name="Farmer A.D."/>
            <person name="Gaur P.M."/>
            <person name="Soderlund C."/>
            <person name="Penmetsa R.V."/>
            <person name="Xu C."/>
            <person name="Bharti A.K."/>
            <person name="He W."/>
            <person name="Winter P."/>
            <person name="Zhao S."/>
            <person name="Hane J.K."/>
            <person name="Carrasquilla-Garcia N."/>
            <person name="Condie J.A."/>
            <person name="Upadhyaya H.D."/>
            <person name="Luo M.C."/>
            <person name="Thudi M."/>
            <person name="Gowda C.L."/>
            <person name="Singh N.P."/>
            <person name="Lichtenzveig J."/>
            <person name="Gali K.K."/>
            <person name="Rubio J."/>
            <person name="Nadarajan N."/>
            <person name="Dolezel J."/>
            <person name="Bansal K.C."/>
            <person name="Xu X."/>
            <person name="Edwards D."/>
            <person name="Zhang G."/>
            <person name="Kahl G."/>
            <person name="Gil J."/>
            <person name="Singh K.B."/>
            <person name="Datta S.K."/>
            <person name="Jackson S.A."/>
            <person name="Wang J."/>
            <person name="Cook D.R."/>
        </authorList>
    </citation>
    <scope>NUCLEOTIDE SEQUENCE [LARGE SCALE GENOMIC DNA]</scope>
    <source>
        <strain evidence="4">cv. CDC Frontier</strain>
    </source>
</reference>
<dbReference type="PaxDb" id="3827-XP_004498830.1"/>